<dbReference type="EnsemblPlants" id="OB04G12480.1">
    <property type="protein sequence ID" value="OB04G12480.1"/>
    <property type="gene ID" value="OB04G12480"/>
</dbReference>
<feature type="region of interest" description="Disordered" evidence="1">
    <location>
        <begin position="1"/>
        <end position="22"/>
    </location>
</feature>
<protein>
    <submittedName>
        <fullName evidence="2">Uncharacterized protein</fullName>
    </submittedName>
</protein>
<dbReference type="PANTHER" id="PTHR21477">
    <property type="entry name" value="ZGC:172139"/>
    <property type="match status" value="1"/>
</dbReference>
<dbReference type="InterPro" id="IPR019141">
    <property type="entry name" value="DUF2045"/>
</dbReference>
<evidence type="ECO:0000256" key="1">
    <source>
        <dbReference type="SAM" id="MobiDB-lite"/>
    </source>
</evidence>
<dbReference type="Proteomes" id="UP000006038">
    <property type="component" value="Chromosome 4"/>
</dbReference>
<reference evidence="2" key="2">
    <citation type="submission" date="2013-04" db="UniProtKB">
        <authorList>
            <consortium name="EnsemblPlants"/>
        </authorList>
    </citation>
    <scope>IDENTIFICATION</scope>
</reference>
<dbReference type="eggNOG" id="KOG2465">
    <property type="taxonomic scope" value="Eukaryota"/>
</dbReference>
<dbReference type="PANTHER" id="PTHR21477:SF13">
    <property type="entry name" value="KIAA0930"/>
    <property type="match status" value="1"/>
</dbReference>
<reference evidence="2" key="1">
    <citation type="journal article" date="2013" name="Nat. Commun.">
        <title>Whole-genome sequencing of Oryza brachyantha reveals mechanisms underlying Oryza genome evolution.</title>
        <authorList>
            <person name="Chen J."/>
            <person name="Huang Q."/>
            <person name="Gao D."/>
            <person name="Wang J."/>
            <person name="Lang Y."/>
            <person name="Liu T."/>
            <person name="Li B."/>
            <person name="Bai Z."/>
            <person name="Luis Goicoechea J."/>
            <person name="Liang C."/>
            <person name="Chen C."/>
            <person name="Zhang W."/>
            <person name="Sun S."/>
            <person name="Liao Y."/>
            <person name="Zhang X."/>
            <person name="Yang L."/>
            <person name="Song C."/>
            <person name="Wang M."/>
            <person name="Shi J."/>
            <person name="Liu G."/>
            <person name="Liu J."/>
            <person name="Zhou H."/>
            <person name="Zhou W."/>
            <person name="Yu Q."/>
            <person name="An N."/>
            <person name="Chen Y."/>
            <person name="Cai Q."/>
            <person name="Wang B."/>
            <person name="Liu B."/>
            <person name="Min J."/>
            <person name="Huang Y."/>
            <person name="Wu H."/>
            <person name="Li Z."/>
            <person name="Zhang Y."/>
            <person name="Yin Y."/>
            <person name="Song W."/>
            <person name="Jiang J."/>
            <person name="Jackson S.A."/>
            <person name="Wing R.A."/>
            <person name="Wang J."/>
            <person name="Chen M."/>
        </authorList>
    </citation>
    <scope>NUCLEOTIDE SEQUENCE [LARGE SCALE GENOMIC DNA]</scope>
    <source>
        <strain evidence="2">cv. IRGC 101232</strain>
    </source>
</reference>
<dbReference type="OMA" id="ICSHQAL"/>
<sequence>MAAPPHQASSSEQVEVAVERSPHSLAAAPSRDELLSMVKKHSHLIGWTVVDAEDDSSDVGMDDKFWLEMLDLFFVRGRVSNRREEDDLVFFVNNMKLYGNGFNGNMEDPPPFFVRRWAPMLERIININSAEVDWERSFYLNIVAHTSYTVTVAICSIRDLRNRVEKSKPLSPIYKVTKTVFASPSRVNFHLDRRKAVETTPAYPNICFSVDDFDDTFDAVQVLSDPEHCYCVVLNAHDGAAFPEETELKNTISNVPSGVNSGSNEEKPPKRTLFSGYVSYQNVREAYDAGRSKFGSFLSLGHDHTKLDKLYMRGPEGRGEVEVAVSGIADQSHERLKKDPGDSFRILVHRAASAASKLAKHAYEAASTNKQFDDELLPLKCCLMSVSLPWDYIAHDLLHKETPPLDL</sequence>
<evidence type="ECO:0000313" key="2">
    <source>
        <dbReference type="EnsemblPlants" id="OB04G12480.1"/>
    </source>
</evidence>
<dbReference type="Pfam" id="PF09741">
    <property type="entry name" value="DUF2045"/>
    <property type="match status" value="1"/>
</dbReference>
<dbReference type="HOGENOM" id="CLU_051295_1_1_1"/>
<dbReference type="AlphaFoldDB" id="J3LVS3"/>
<proteinExistence type="predicted"/>
<accession>J3LVS3</accession>
<evidence type="ECO:0000313" key="3">
    <source>
        <dbReference type="Proteomes" id="UP000006038"/>
    </source>
</evidence>
<dbReference type="Gramene" id="OB04G12480.1">
    <property type="protein sequence ID" value="OB04G12480.1"/>
    <property type="gene ID" value="OB04G12480"/>
</dbReference>
<gene>
    <name evidence="2" type="primary">LOC102700980</name>
</gene>
<keyword evidence="3" id="KW-1185">Reference proteome</keyword>
<organism evidence="2">
    <name type="scientific">Oryza brachyantha</name>
    <name type="common">malo sina</name>
    <dbReference type="NCBI Taxonomy" id="4533"/>
    <lineage>
        <taxon>Eukaryota</taxon>
        <taxon>Viridiplantae</taxon>
        <taxon>Streptophyta</taxon>
        <taxon>Embryophyta</taxon>
        <taxon>Tracheophyta</taxon>
        <taxon>Spermatophyta</taxon>
        <taxon>Magnoliopsida</taxon>
        <taxon>Liliopsida</taxon>
        <taxon>Poales</taxon>
        <taxon>Poaceae</taxon>
        <taxon>BOP clade</taxon>
        <taxon>Oryzoideae</taxon>
        <taxon>Oryzeae</taxon>
        <taxon>Oryzinae</taxon>
        <taxon>Oryza</taxon>
    </lineage>
</organism>
<name>J3LVS3_ORYBR</name>